<dbReference type="Pfam" id="PF17775">
    <property type="entry name" value="YchJ_M-like"/>
    <property type="match status" value="1"/>
</dbReference>
<protein>
    <recommendedName>
        <fullName evidence="1">YchJ-like middle NTF2-like domain-containing protein</fullName>
    </recommendedName>
</protein>
<dbReference type="AlphaFoldDB" id="A0A2W5TAH8"/>
<dbReference type="Gene3D" id="3.10.450.50">
    <property type="match status" value="1"/>
</dbReference>
<reference evidence="2 3" key="1">
    <citation type="submission" date="2017-08" db="EMBL/GenBank/DDBJ databases">
        <title>Infants hospitalized years apart are colonized by the same room-sourced microbial strains.</title>
        <authorList>
            <person name="Brooks B."/>
            <person name="Olm M.R."/>
            <person name="Firek B.A."/>
            <person name="Baker R."/>
            <person name="Thomas B.C."/>
            <person name="Morowitz M.J."/>
            <person name="Banfield J.F."/>
        </authorList>
    </citation>
    <scope>NUCLEOTIDE SEQUENCE [LARGE SCALE GENOMIC DNA]</scope>
    <source>
        <strain evidence="2">S2_003_000_R2_14</strain>
    </source>
</reference>
<evidence type="ECO:0000313" key="2">
    <source>
        <dbReference type="EMBL" id="PZR11882.1"/>
    </source>
</evidence>
<name>A0A2W5TAH8_9BACT</name>
<dbReference type="InterPro" id="IPR032710">
    <property type="entry name" value="NTF2-like_dom_sf"/>
</dbReference>
<comment type="caution">
    <text evidence="2">The sequence shown here is derived from an EMBL/GenBank/DDBJ whole genome shotgun (WGS) entry which is preliminary data.</text>
</comment>
<evidence type="ECO:0000313" key="3">
    <source>
        <dbReference type="Proteomes" id="UP000249061"/>
    </source>
</evidence>
<organism evidence="2 3">
    <name type="scientific">Archangium gephyra</name>
    <dbReference type="NCBI Taxonomy" id="48"/>
    <lineage>
        <taxon>Bacteria</taxon>
        <taxon>Pseudomonadati</taxon>
        <taxon>Myxococcota</taxon>
        <taxon>Myxococcia</taxon>
        <taxon>Myxococcales</taxon>
        <taxon>Cystobacterineae</taxon>
        <taxon>Archangiaceae</taxon>
        <taxon>Archangium</taxon>
    </lineage>
</organism>
<accession>A0A2W5TAH8</accession>
<evidence type="ECO:0000259" key="1">
    <source>
        <dbReference type="Pfam" id="PF17775"/>
    </source>
</evidence>
<gene>
    <name evidence="2" type="ORF">DI536_16235</name>
</gene>
<dbReference type="PANTHER" id="PTHR33747:SF1">
    <property type="entry name" value="ADENYLATE CYCLASE-ASSOCIATED CAP C-TERMINAL DOMAIN-CONTAINING PROTEIN"/>
    <property type="match status" value="1"/>
</dbReference>
<dbReference type="SUPFAM" id="SSF54427">
    <property type="entry name" value="NTF2-like"/>
    <property type="match status" value="1"/>
</dbReference>
<dbReference type="InterPro" id="IPR004027">
    <property type="entry name" value="SEC_C_motif"/>
</dbReference>
<dbReference type="Pfam" id="PF02810">
    <property type="entry name" value="SEC-C"/>
    <property type="match status" value="1"/>
</dbReference>
<proteinExistence type="predicted"/>
<dbReference type="SUPFAM" id="SSF103642">
    <property type="entry name" value="Sec-C motif"/>
    <property type="match status" value="1"/>
</dbReference>
<dbReference type="Proteomes" id="UP000249061">
    <property type="component" value="Unassembled WGS sequence"/>
</dbReference>
<dbReference type="EMBL" id="QFQP01000013">
    <property type="protein sequence ID" value="PZR11882.1"/>
    <property type="molecule type" value="Genomic_DNA"/>
</dbReference>
<dbReference type="InterPro" id="IPR048469">
    <property type="entry name" value="YchJ-like_M"/>
</dbReference>
<feature type="domain" description="YchJ-like middle NTF2-like" evidence="1">
    <location>
        <begin position="27"/>
        <end position="125"/>
    </location>
</feature>
<dbReference type="PANTHER" id="PTHR33747">
    <property type="entry name" value="UPF0225 PROTEIN SCO1677"/>
    <property type="match status" value="1"/>
</dbReference>
<sequence>MSTCFCGGPSYESCCKPRHDGSKPAPTAEALMRSRYSAFATANVDYLRDTQTRPTRETSWEDTKRWASSVAWVGLTIADTVKGTESDADGIVEFIARYIDNGELTSLRERSTFVRRDGRWIYDDGTPEVTQQKLERNAPCPCGSGKKFKQCHA</sequence>